<dbReference type="RefSeq" id="WP_377196980.1">
    <property type="nucleotide sequence ID" value="NZ_JBHUHF010000001.1"/>
</dbReference>
<dbReference type="PANTHER" id="PTHR30329:SF20">
    <property type="entry name" value="EXPORTED PROTEIN"/>
    <property type="match status" value="1"/>
</dbReference>
<keyword evidence="4" id="KW-0969">Cilium</keyword>
<proteinExistence type="predicted"/>
<evidence type="ECO:0000313" key="5">
    <source>
        <dbReference type="Proteomes" id="UP001597338"/>
    </source>
</evidence>
<keyword evidence="5" id="KW-1185">Reference proteome</keyword>
<dbReference type="InterPro" id="IPR050330">
    <property type="entry name" value="Bact_OuterMem_StrucFunc"/>
</dbReference>
<feature type="domain" description="OmpA-like" evidence="3">
    <location>
        <begin position="103"/>
        <end position="244"/>
    </location>
</feature>
<keyword evidence="2" id="KW-1133">Transmembrane helix</keyword>
<gene>
    <name evidence="4" type="ORF">ACFSL2_06025</name>
</gene>
<dbReference type="EMBL" id="JBHUHF010000001">
    <property type="protein sequence ID" value="MFD2025064.1"/>
    <property type="molecule type" value="Genomic_DNA"/>
</dbReference>
<keyword evidence="4" id="KW-0966">Cell projection</keyword>
<dbReference type="Gene3D" id="3.30.1330.60">
    <property type="entry name" value="OmpA-like domain"/>
    <property type="match status" value="1"/>
</dbReference>
<evidence type="ECO:0000256" key="1">
    <source>
        <dbReference type="PROSITE-ProRule" id="PRU00473"/>
    </source>
</evidence>
<dbReference type="SUPFAM" id="SSF103088">
    <property type="entry name" value="OmpA-like"/>
    <property type="match status" value="1"/>
</dbReference>
<dbReference type="InterPro" id="IPR036737">
    <property type="entry name" value="OmpA-like_sf"/>
</dbReference>
<keyword evidence="4" id="KW-0282">Flagellum</keyword>
<feature type="transmembrane region" description="Helical" evidence="2">
    <location>
        <begin position="20"/>
        <end position="43"/>
    </location>
</feature>
<evidence type="ECO:0000313" key="4">
    <source>
        <dbReference type="EMBL" id="MFD2025064.1"/>
    </source>
</evidence>
<keyword evidence="2" id="KW-0812">Transmembrane</keyword>
<sequence>MFRRTSRPRRAEQTGESPYWISFSDLMSALLFVFILTLMVVIIRLQDQQEDLVVAQKTVQEQEAMFTAQIDSVRESELVRAQMLLEIQEQLAQRGIPVEVDESSSVLSIPTSLLGFDSGSYEIAEGKQQTALTIGQVVAEVVAQDDRYEALDTVFVEGHTDNAPFTGLEGTGNWGLSTFRAISLWRLWESDARASTLKELRSVADEPLFSVSGYGETRPTGPDQTTEAARAKNRRIDLRFTVVRPTADDLAAIIEHKADLGEAQG</sequence>
<dbReference type="PANTHER" id="PTHR30329">
    <property type="entry name" value="STATOR ELEMENT OF FLAGELLAR MOTOR COMPLEX"/>
    <property type="match status" value="1"/>
</dbReference>
<accession>A0ABW4V3T5</accession>
<comment type="caution">
    <text evidence="4">The sequence shown here is derived from an EMBL/GenBank/DDBJ whole genome shotgun (WGS) entry which is preliminary data.</text>
</comment>
<protein>
    <submittedName>
        <fullName evidence="4">Flagellar motor protein MotB</fullName>
    </submittedName>
</protein>
<keyword evidence="1 2" id="KW-0472">Membrane</keyword>
<dbReference type="PROSITE" id="PS51123">
    <property type="entry name" value="OMPA_2"/>
    <property type="match status" value="1"/>
</dbReference>
<evidence type="ECO:0000256" key="2">
    <source>
        <dbReference type="SAM" id="Phobius"/>
    </source>
</evidence>
<dbReference type="InterPro" id="IPR006665">
    <property type="entry name" value="OmpA-like"/>
</dbReference>
<organism evidence="4 5">
    <name type="scientific">Promicromonospora aerolata</name>
    <dbReference type="NCBI Taxonomy" id="195749"/>
    <lineage>
        <taxon>Bacteria</taxon>
        <taxon>Bacillati</taxon>
        <taxon>Actinomycetota</taxon>
        <taxon>Actinomycetes</taxon>
        <taxon>Micrococcales</taxon>
        <taxon>Promicromonosporaceae</taxon>
        <taxon>Promicromonospora</taxon>
    </lineage>
</organism>
<reference evidence="5" key="1">
    <citation type="journal article" date="2019" name="Int. J. Syst. Evol. Microbiol.">
        <title>The Global Catalogue of Microorganisms (GCM) 10K type strain sequencing project: providing services to taxonomists for standard genome sequencing and annotation.</title>
        <authorList>
            <consortium name="The Broad Institute Genomics Platform"/>
            <consortium name="The Broad Institute Genome Sequencing Center for Infectious Disease"/>
            <person name="Wu L."/>
            <person name="Ma J."/>
        </authorList>
    </citation>
    <scope>NUCLEOTIDE SEQUENCE [LARGE SCALE GENOMIC DNA]</scope>
    <source>
        <strain evidence="5">CCM 7043</strain>
    </source>
</reference>
<name>A0ABW4V3T5_9MICO</name>
<dbReference type="Proteomes" id="UP001597338">
    <property type="component" value="Unassembled WGS sequence"/>
</dbReference>
<evidence type="ECO:0000259" key="3">
    <source>
        <dbReference type="PROSITE" id="PS51123"/>
    </source>
</evidence>